<keyword evidence="1" id="KW-0805">Transcription regulation</keyword>
<dbReference type="EMBL" id="CP042301">
    <property type="protein sequence ID" value="QDZ00723.1"/>
    <property type="molecule type" value="Genomic_DNA"/>
</dbReference>
<dbReference type="InterPro" id="IPR036388">
    <property type="entry name" value="WH-like_DNA-bd_sf"/>
</dbReference>
<dbReference type="InterPro" id="IPR011991">
    <property type="entry name" value="ArsR-like_HTH"/>
</dbReference>
<evidence type="ECO:0000256" key="2">
    <source>
        <dbReference type="ARBA" id="ARBA00023125"/>
    </source>
</evidence>
<dbReference type="NCBIfam" id="NF033788">
    <property type="entry name" value="HTH_metalloreg"/>
    <property type="match status" value="1"/>
</dbReference>
<dbReference type="KEGG" id="niy:FQ775_10180"/>
<dbReference type="PANTHER" id="PTHR33154">
    <property type="entry name" value="TRANSCRIPTIONAL REGULATOR, ARSR FAMILY"/>
    <property type="match status" value="1"/>
</dbReference>
<dbReference type="Gene3D" id="1.10.10.10">
    <property type="entry name" value="Winged helix-like DNA-binding domain superfamily/Winged helix DNA-binding domain"/>
    <property type="match status" value="1"/>
</dbReference>
<feature type="domain" description="HTH arsR-type" evidence="4">
    <location>
        <begin position="6"/>
        <end position="99"/>
    </location>
</feature>
<dbReference type="PANTHER" id="PTHR33154:SF28">
    <property type="entry name" value="HTH-TYPE TRANSCRIPTIONAL REGULATOR YGAV-RELATED"/>
    <property type="match status" value="1"/>
</dbReference>
<dbReference type="Proteomes" id="UP000321389">
    <property type="component" value="Chromosome"/>
</dbReference>
<sequence>MATAQLAAHADTAAAFLTAFANSKRIQIMCEILGRELPVGVIADKVGLSQSALSQHLARLRNLGLVRTRRDKQTIYYSCGSDDVRRLFDTLDNIFVDDERRGSTLP</sequence>
<dbReference type="PROSITE" id="PS50987">
    <property type="entry name" value="HTH_ARSR_2"/>
    <property type="match status" value="1"/>
</dbReference>
<dbReference type="SMART" id="SM00418">
    <property type="entry name" value="HTH_ARSR"/>
    <property type="match status" value="1"/>
</dbReference>
<dbReference type="Pfam" id="PF01022">
    <property type="entry name" value="HTH_5"/>
    <property type="match status" value="1"/>
</dbReference>
<name>A0A5B8KYN4_9HYPH</name>
<proteinExistence type="predicted"/>
<dbReference type="InterPro" id="IPR001845">
    <property type="entry name" value="HTH_ArsR_DNA-bd_dom"/>
</dbReference>
<dbReference type="OrthoDB" id="194599at2"/>
<organism evidence="5 6">
    <name type="scientific">Nitratireductor mangrovi</name>
    <dbReference type="NCBI Taxonomy" id="2599600"/>
    <lineage>
        <taxon>Bacteria</taxon>
        <taxon>Pseudomonadati</taxon>
        <taxon>Pseudomonadota</taxon>
        <taxon>Alphaproteobacteria</taxon>
        <taxon>Hyphomicrobiales</taxon>
        <taxon>Phyllobacteriaceae</taxon>
        <taxon>Nitratireductor</taxon>
    </lineage>
</organism>
<keyword evidence="3" id="KW-0804">Transcription</keyword>
<evidence type="ECO:0000256" key="1">
    <source>
        <dbReference type="ARBA" id="ARBA00023015"/>
    </source>
</evidence>
<dbReference type="InterPro" id="IPR051081">
    <property type="entry name" value="HTH_MetalResp_TranReg"/>
</dbReference>
<dbReference type="InterPro" id="IPR036390">
    <property type="entry name" value="WH_DNA-bd_sf"/>
</dbReference>
<dbReference type="AlphaFoldDB" id="A0A5B8KYN4"/>
<evidence type="ECO:0000259" key="4">
    <source>
        <dbReference type="PROSITE" id="PS50987"/>
    </source>
</evidence>
<accession>A0A5B8KYN4</accession>
<evidence type="ECO:0000313" key="6">
    <source>
        <dbReference type="Proteomes" id="UP000321389"/>
    </source>
</evidence>
<protein>
    <submittedName>
        <fullName evidence="5">Helix-turn-helix transcriptional regulator</fullName>
    </submittedName>
</protein>
<dbReference type="CDD" id="cd00090">
    <property type="entry name" value="HTH_ARSR"/>
    <property type="match status" value="1"/>
</dbReference>
<dbReference type="GO" id="GO:0003700">
    <property type="term" value="F:DNA-binding transcription factor activity"/>
    <property type="evidence" value="ECO:0007669"/>
    <property type="project" value="InterPro"/>
</dbReference>
<gene>
    <name evidence="5" type="ORF">FQ775_10180</name>
</gene>
<keyword evidence="6" id="KW-1185">Reference proteome</keyword>
<reference evidence="5" key="1">
    <citation type="submission" date="2020-04" db="EMBL/GenBank/DDBJ databases">
        <title>Nitratireductor sp. nov. isolated from mangrove soil.</title>
        <authorList>
            <person name="Ye Y."/>
        </authorList>
    </citation>
    <scope>NUCLEOTIDE SEQUENCE</scope>
    <source>
        <strain evidence="5">SY7</strain>
    </source>
</reference>
<keyword evidence="2" id="KW-0238">DNA-binding</keyword>
<dbReference type="GO" id="GO:0003677">
    <property type="term" value="F:DNA binding"/>
    <property type="evidence" value="ECO:0007669"/>
    <property type="project" value="UniProtKB-KW"/>
</dbReference>
<evidence type="ECO:0000256" key="3">
    <source>
        <dbReference type="ARBA" id="ARBA00023163"/>
    </source>
</evidence>
<dbReference type="RefSeq" id="WP_146299369.1">
    <property type="nucleotide sequence ID" value="NZ_CP042301.2"/>
</dbReference>
<evidence type="ECO:0000313" key="5">
    <source>
        <dbReference type="EMBL" id="QDZ00723.1"/>
    </source>
</evidence>
<dbReference type="PRINTS" id="PR00778">
    <property type="entry name" value="HTHARSR"/>
</dbReference>
<dbReference type="SUPFAM" id="SSF46785">
    <property type="entry name" value="Winged helix' DNA-binding domain"/>
    <property type="match status" value="1"/>
</dbReference>